<evidence type="ECO:0000259" key="1">
    <source>
        <dbReference type="Pfam" id="PF07727"/>
    </source>
</evidence>
<organism evidence="2 3">
    <name type="scientific">Acer negundo</name>
    <name type="common">Box elder</name>
    <dbReference type="NCBI Taxonomy" id="4023"/>
    <lineage>
        <taxon>Eukaryota</taxon>
        <taxon>Viridiplantae</taxon>
        <taxon>Streptophyta</taxon>
        <taxon>Embryophyta</taxon>
        <taxon>Tracheophyta</taxon>
        <taxon>Spermatophyta</taxon>
        <taxon>Magnoliopsida</taxon>
        <taxon>eudicotyledons</taxon>
        <taxon>Gunneridae</taxon>
        <taxon>Pentapetalae</taxon>
        <taxon>rosids</taxon>
        <taxon>malvids</taxon>
        <taxon>Sapindales</taxon>
        <taxon>Sapindaceae</taxon>
        <taxon>Hippocastanoideae</taxon>
        <taxon>Acereae</taxon>
        <taxon>Acer</taxon>
    </lineage>
</organism>
<dbReference type="EMBL" id="JAJSOW010000100">
    <property type="protein sequence ID" value="KAI9187285.1"/>
    <property type="molecule type" value="Genomic_DNA"/>
</dbReference>
<dbReference type="InterPro" id="IPR043502">
    <property type="entry name" value="DNA/RNA_pol_sf"/>
</dbReference>
<sequence length="239" mass="26911">MYLTRVLSPIHVEPTCVSQTLKIPEWRRAMSEEFDALVFYGTLDLVPSSALNNVVGCLDYIDTFSLVVKSTTIRVVLSIAVSCGWSLRQLDVNNAFLQGHLSETVFMVQPLGFADSTYPSHVCRLKKVIYGLKQVPRAWYNELRQFLLHNSNGDLVDKFITTLARRFLIKDLGTLSYFLGAEVLPCSAGLYLSQQKYVLDLLSRTKMFDAKPVSTPLLADHDLKLLMAPPLQMSLSFVK</sequence>
<dbReference type="SUPFAM" id="SSF56672">
    <property type="entry name" value="DNA/RNA polymerases"/>
    <property type="match status" value="1"/>
</dbReference>
<comment type="caution">
    <text evidence="2">The sequence shown here is derived from an EMBL/GenBank/DDBJ whole genome shotgun (WGS) entry which is preliminary data.</text>
</comment>
<accession>A0AAD5J6X9</accession>
<dbReference type="Proteomes" id="UP001064489">
    <property type="component" value="Chromosome 3"/>
</dbReference>
<name>A0AAD5J6X9_ACENE</name>
<gene>
    <name evidence="2" type="ORF">LWI28_026380</name>
</gene>
<evidence type="ECO:0000313" key="2">
    <source>
        <dbReference type="EMBL" id="KAI9187285.1"/>
    </source>
</evidence>
<protein>
    <recommendedName>
        <fullName evidence="1">Reverse transcriptase Ty1/copia-type domain-containing protein</fullName>
    </recommendedName>
</protein>
<dbReference type="Pfam" id="PF07727">
    <property type="entry name" value="RVT_2"/>
    <property type="match status" value="1"/>
</dbReference>
<dbReference type="InterPro" id="IPR013103">
    <property type="entry name" value="RVT_2"/>
</dbReference>
<reference evidence="2" key="1">
    <citation type="journal article" date="2022" name="Plant J.">
        <title>Strategies of tolerance reflected in two North American maple genomes.</title>
        <authorList>
            <person name="McEvoy S.L."/>
            <person name="Sezen U.U."/>
            <person name="Trouern-Trend A."/>
            <person name="McMahon S.M."/>
            <person name="Schaberg P.G."/>
            <person name="Yang J."/>
            <person name="Wegrzyn J.L."/>
            <person name="Swenson N.G."/>
        </authorList>
    </citation>
    <scope>NUCLEOTIDE SEQUENCE</scope>
    <source>
        <strain evidence="2">91603</strain>
    </source>
</reference>
<reference evidence="2" key="2">
    <citation type="submission" date="2023-02" db="EMBL/GenBank/DDBJ databases">
        <authorList>
            <person name="Swenson N.G."/>
            <person name="Wegrzyn J.L."/>
            <person name="Mcevoy S.L."/>
        </authorList>
    </citation>
    <scope>NUCLEOTIDE SEQUENCE</scope>
    <source>
        <strain evidence="2">91603</strain>
        <tissue evidence="2">Leaf</tissue>
    </source>
</reference>
<evidence type="ECO:0000313" key="3">
    <source>
        <dbReference type="Proteomes" id="UP001064489"/>
    </source>
</evidence>
<keyword evidence="3" id="KW-1185">Reference proteome</keyword>
<feature type="domain" description="Reverse transcriptase Ty1/copia-type" evidence="1">
    <location>
        <begin position="57"/>
        <end position="149"/>
    </location>
</feature>
<dbReference type="AlphaFoldDB" id="A0AAD5J6X9"/>
<proteinExistence type="predicted"/>